<gene>
    <name evidence="1" type="ORF">RhiirA4_408910</name>
</gene>
<protein>
    <submittedName>
        <fullName evidence="1">Uncharacterized protein</fullName>
    </submittedName>
</protein>
<dbReference type="VEuPathDB" id="FungiDB:RhiirFUN_019788"/>
<dbReference type="AlphaFoldDB" id="A0A2I1H304"/>
<dbReference type="Proteomes" id="UP000234323">
    <property type="component" value="Unassembled WGS sequence"/>
</dbReference>
<sequence length="85" mass="9906">MYCNELKPEYVECTEKTWNEALPRSLIPKELPTVADLVIIEYNRLLSDSKSLNTKWRSNWSKGNTLLTAEDQEIFDCVQIVSRNL</sequence>
<dbReference type="EMBL" id="LLXI01001355">
    <property type="protein sequence ID" value="PKY53255.1"/>
    <property type="molecule type" value="Genomic_DNA"/>
</dbReference>
<dbReference type="VEuPathDB" id="FungiDB:FUN_018378"/>
<reference evidence="1 2" key="1">
    <citation type="submission" date="2015-10" db="EMBL/GenBank/DDBJ databases">
        <title>Genome analyses suggest a sexual origin of heterokaryosis in a supposedly ancient asexual fungus.</title>
        <authorList>
            <person name="Ropars J."/>
            <person name="Sedzielewska K."/>
            <person name="Noel J."/>
            <person name="Charron P."/>
            <person name="Farinelli L."/>
            <person name="Marton T."/>
            <person name="Kruger M."/>
            <person name="Pelin A."/>
            <person name="Brachmann A."/>
            <person name="Corradi N."/>
        </authorList>
    </citation>
    <scope>NUCLEOTIDE SEQUENCE [LARGE SCALE GENOMIC DNA]</scope>
    <source>
        <strain evidence="1 2">A4</strain>
    </source>
</reference>
<accession>A0A2I1H304</accession>
<comment type="caution">
    <text evidence="1">The sequence shown here is derived from an EMBL/GenBank/DDBJ whole genome shotgun (WGS) entry which is preliminary data.</text>
</comment>
<organism evidence="1 2">
    <name type="scientific">Rhizophagus irregularis</name>
    <dbReference type="NCBI Taxonomy" id="588596"/>
    <lineage>
        <taxon>Eukaryota</taxon>
        <taxon>Fungi</taxon>
        <taxon>Fungi incertae sedis</taxon>
        <taxon>Mucoromycota</taxon>
        <taxon>Glomeromycotina</taxon>
        <taxon>Glomeromycetes</taxon>
        <taxon>Glomerales</taxon>
        <taxon>Glomeraceae</taxon>
        <taxon>Rhizophagus</taxon>
    </lineage>
</organism>
<keyword evidence="2" id="KW-1185">Reference proteome</keyword>
<dbReference type="VEuPathDB" id="FungiDB:RhiirA1_510453"/>
<evidence type="ECO:0000313" key="2">
    <source>
        <dbReference type="Proteomes" id="UP000234323"/>
    </source>
</evidence>
<name>A0A2I1H304_9GLOM</name>
<evidence type="ECO:0000313" key="1">
    <source>
        <dbReference type="EMBL" id="PKY53255.1"/>
    </source>
</evidence>
<proteinExistence type="predicted"/>